<feature type="domain" description="HAMP" evidence="12">
    <location>
        <begin position="302"/>
        <end position="355"/>
    </location>
</feature>
<feature type="transmembrane region" description="Helical" evidence="8">
    <location>
        <begin position="283"/>
        <end position="301"/>
    </location>
</feature>
<feature type="domain" description="PAC" evidence="11">
    <location>
        <begin position="445"/>
        <end position="497"/>
    </location>
</feature>
<feature type="transmembrane region" description="Helical" evidence="8">
    <location>
        <begin position="26"/>
        <end position="49"/>
    </location>
</feature>
<accession>A0A7Y4H7P3</accession>
<dbReference type="SMART" id="SM00304">
    <property type="entry name" value="HAMP"/>
    <property type="match status" value="1"/>
</dbReference>
<dbReference type="PRINTS" id="PR00344">
    <property type="entry name" value="BCTRLSENSOR"/>
</dbReference>
<reference evidence="13 14" key="1">
    <citation type="submission" date="2020-03" db="EMBL/GenBank/DDBJ databases">
        <title>Bradyrhizobium diversity isolated from nodules of Muelleranthus trifoliolatus.</title>
        <authorList>
            <person name="Klepa M."/>
            <person name="Helene L."/>
            <person name="Hungria M."/>
        </authorList>
    </citation>
    <scope>NUCLEOTIDE SEQUENCE [LARGE SCALE GENOMIC DNA]</scope>
    <source>
        <strain evidence="13 14">WSM 1744</strain>
    </source>
</reference>
<feature type="domain" description="Histidine kinase" evidence="9">
    <location>
        <begin position="658"/>
        <end position="890"/>
    </location>
</feature>
<evidence type="ECO:0000313" key="13">
    <source>
        <dbReference type="EMBL" id="NOJ49194.1"/>
    </source>
</evidence>
<feature type="coiled-coil region" evidence="7">
    <location>
        <begin position="615"/>
        <end position="649"/>
    </location>
</feature>
<dbReference type="Gene3D" id="1.10.287.130">
    <property type="match status" value="1"/>
</dbReference>
<keyword evidence="7" id="KW-0175">Coiled coil</keyword>
<dbReference type="InterPro" id="IPR003660">
    <property type="entry name" value="HAMP_dom"/>
</dbReference>
<keyword evidence="4" id="KW-0597">Phosphoprotein</keyword>
<keyword evidence="6" id="KW-0418">Kinase</keyword>
<dbReference type="Pfam" id="PF00672">
    <property type="entry name" value="HAMP"/>
    <property type="match status" value="1"/>
</dbReference>
<dbReference type="PANTHER" id="PTHR43065">
    <property type="entry name" value="SENSOR HISTIDINE KINASE"/>
    <property type="match status" value="1"/>
</dbReference>
<dbReference type="SUPFAM" id="SSF55874">
    <property type="entry name" value="ATPase domain of HSP90 chaperone/DNA topoisomerase II/histidine kinase"/>
    <property type="match status" value="1"/>
</dbReference>
<dbReference type="InterPro" id="IPR000014">
    <property type="entry name" value="PAS"/>
</dbReference>
<dbReference type="Pfam" id="PF08448">
    <property type="entry name" value="PAS_4"/>
    <property type="match status" value="1"/>
</dbReference>
<dbReference type="Pfam" id="PF02518">
    <property type="entry name" value="HATPase_c"/>
    <property type="match status" value="1"/>
</dbReference>
<keyword evidence="5" id="KW-0808">Transferase</keyword>
<comment type="catalytic activity">
    <reaction evidence="1">
        <text>ATP + protein L-histidine = ADP + protein N-phospho-L-histidine.</text>
        <dbReference type="EC" id="2.7.13.3"/>
    </reaction>
</comment>
<dbReference type="PROSITE" id="PS50885">
    <property type="entry name" value="HAMP"/>
    <property type="match status" value="1"/>
</dbReference>
<evidence type="ECO:0000259" key="12">
    <source>
        <dbReference type="PROSITE" id="PS50885"/>
    </source>
</evidence>
<evidence type="ECO:0000256" key="4">
    <source>
        <dbReference type="ARBA" id="ARBA00022553"/>
    </source>
</evidence>
<organism evidence="13 14">
    <name type="scientific">Bradyrhizobium archetypum</name>
    <dbReference type="NCBI Taxonomy" id="2721160"/>
    <lineage>
        <taxon>Bacteria</taxon>
        <taxon>Pseudomonadati</taxon>
        <taxon>Pseudomonadota</taxon>
        <taxon>Alphaproteobacteria</taxon>
        <taxon>Hyphomicrobiales</taxon>
        <taxon>Nitrobacteraceae</taxon>
        <taxon>Bradyrhizobium</taxon>
    </lineage>
</organism>
<dbReference type="SMART" id="SM00387">
    <property type="entry name" value="HATPase_c"/>
    <property type="match status" value="1"/>
</dbReference>
<evidence type="ECO:0000256" key="7">
    <source>
        <dbReference type="SAM" id="Coils"/>
    </source>
</evidence>
<gene>
    <name evidence="13" type="ORF">HCN50_23570</name>
</gene>
<protein>
    <recommendedName>
        <fullName evidence="3">histidine kinase</fullName>
        <ecNumber evidence="3">2.7.13.3</ecNumber>
    </recommendedName>
</protein>
<evidence type="ECO:0000256" key="2">
    <source>
        <dbReference type="ARBA" id="ARBA00004370"/>
    </source>
</evidence>
<evidence type="ECO:0000313" key="14">
    <source>
        <dbReference type="Proteomes" id="UP000528734"/>
    </source>
</evidence>
<name>A0A7Y4H7P3_9BRAD</name>
<keyword evidence="14" id="KW-1185">Reference proteome</keyword>
<dbReference type="Proteomes" id="UP000528734">
    <property type="component" value="Unassembled WGS sequence"/>
</dbReference>
<dbReference type="InterPro" id="IPR000700">
    <property type="entry name" value="PAS-assoc_C"/>
</dbReference>
<evidence type="ECO:0000256" key="6">
    <source>
        <dbReference type="ARBA" id="ARBA00022777"/>
    </source>
</evidence>
<feature type="domain" description="PAC" evidence="11">
    <location>
        <begin position="572"/>
        <end position="624"/>
    </location>
</feature>
<dbReference type="InterPro" id="IPR005467">
    <property type="entry name" value="His_kinase_dom"/>
</dbReference>
<dbReference type="PROSITE" id="PS50113">
    <property type="entry name" value="PAC"/>
    <property type="match status" value="2"/>
</dbReference>
<evidence type="ECO:0000256" key="3">
    <source>
        <dbReference type="ARBA" id="ARBA00012438"/>
    </source>
</evidence>
<dbReference type="GO" id="GO:0000155">
    <property type="term" value="F:phosphorelay sensor kinase activity"/>
    <property type="evidence" value="ECO:0007669"/>
    <property type="project" value="InterPro"/>
</dbReference>
<dbReference type="NCBIfam" id="TIGR00229">
    <property type="entry name" value="sensory_box"/>
    <property type="match status" value="2"/>
</dbReference>
<dbReference type="PANTHER" id="PTHR43065:SF42">
    <property type="entry name" value="TWO-COMPONENT SENSOR PPRA"/>
    <property type="match status" value="1"/>
</dbReference>
<dbReference type="InterPro" id="IPR013656">
    <property type="entry name" value="PAS_4"/>
</dbReference>
<dbReference type="InterPro" id="IPR036890">
    <property type="entry name" value="HATPase_C_sf"/>
</dbReference>
<evidence type="ECO:0000256" key="5">
    <source>
        <dbReference type="ARBA" id="ARBA00022679"/>
    </source>
</evidence>
<evidence type="ECO:0000256" key="1">
    <source>
        <dbReference type="ARBA" id="ARBA00000085"/>
    </source>
</evidence>
<dbReference type="PROSITE" id="PS50109">
    <property type="entry name" value="HIS_KIN"/>
    <property type="match status" value="1"/>
</dbReference>
<dbReference type="GO" id="GO:0016020">
    <property type="term" value="C:membrane"/>
    <property type="evidence" value="ECO:0007669"/>
    <property type="project" value="UniProtKB-SubCell"/>
</dbReference>
<proteinExistence type="predicted"/>
<dbReference type="InterPro" id="IPR013655">
    <property type="entry name" value="PAS_fold_3"/>
</dbReference>
<dbReference type="CDD" id="cd00130">
    <property type="entry name" value="PAS"/>
    <property type="match status" value="2"/>
</dbReference>
<dbReference type="CDD" id="cd00082">
    <property type="entry name" value="HisKA"/>
    <property type="match status" value="1"/>
</dbReference>
<dbReference type="EMBL" id="JAAVLW010000007">
    <property type="protein sequence ID" value="NOJ49194.1"/>
    <property type="molecule type" value="Genomic_DNA"/>
</dbReference>
<keyword evidence="8" id="KW-0812">Transmembrane</keyword>
<dbReference type="InterPro" id="IPR003661">
    <property type="entry name" value="HisK_dim/P_dom"/>
</dbReference>
<dbReference type="SMART" id="SM00086">
    <property type="entry name" value="PAC"/>
    <property type="match status" value="2"/>
</dbReference>
<feature type="domain" description="PAS" evidence="10">
    <location>
        <begin position="498"/>
        <end position="568"/>
    </location>
</feature>
<dbReference type="EC" id="2.7.13.3" evidence="3"/>
<dbReference type="InterPro" id="IPR003594">
    <property type="entry name" value="HATPase_dom"/>
</dbReference>
<sequence length="897" mass="98324">MTAETTAETPPNSTPPRSFSLSIGQLTFGSFMLVLAVIIITSTASVIAIRHIDATFAELQRLQSVGDLAEDIDRRMNELRLAARDFVTDPGNQSLQVGEAATALGEVLKKTRLELAPEQQDMIDGVTERLATYRSGIERISALINRRAEMIVTLPPLREKFDTAIAEASDPHLAMALSQTQSRIASALLAHNPSAAEQAAESMRSMTVGDPKLRAIVDDYALAIVNISIRERQISDIDREVLGAEGRLIQRVTELLRDVSERRGRVLSRDFARTLSEAKWQSIVLGTAGVLIGLFASLLVVRRTVRPLAAIAASIRTVARGEKSASIPATDVDNEIGDIARAAEVFRQTLVDADTAREAAVRALAEQRLAEESYRKLFESSVDGIYVTTPGGALLNANPALARMMGYATPQDLINGIGDIADSVYVHPEARAEYERLMQRDGMVREYEYQVRTRTGSVLWLSDSASAVHNEAGVIVRYEGTVRDITDQKRAEDAIAEGRRLLQMVIDTVPAVINVKDKELRYVLMNRYMAGIFGVEPGDAIGRTTAELMSRYGAEKTDEPDKRVLAAGKELGFYEEEYRDASGHMRQWLVNKLPILDAAGEIENIVTVALDIGERKRVESEMRKAKDAAEAALRNLRETQNSLIEAEKLAALGRLVAGVAHEVNNPVGISLTVASALERKTSNFAAEVARGELRRSSLNDFLETSRTASSQLVANLNRAAELIQSFKQVAADRNYSDQRTFDLGDLTEQVVMSLRPGLRKHNLTLNVECQPNLMMNSYPGPYGQVLTNLFLNSVAHAFPDGKPGTVDIQVRESGKDNVEIIFSDNGCGMSLDVRRRAFDPFFTTRRDQGGTGLGLHIVYSIVTTRLGGRLDLDSEPGGGTRIQMILPRTAPLEQAAE</sequence>
<dbReference type="Gene3D" id="3.30.450.20">
    <property type="entry name" value="PAS domain"/>
    <property type="match status" value="2"/>
</dbReference>
<evidence type="ECO:0000256" key="8">
    <source>
        <dbReference type="SAM" id="Phobius"/>
    </source>
</evidence>
<feature type="domain" description="PAS" evidence="10">
    <location>
        <begin position="370"/>
        <end position="440"/>
    </location>
</feature>
<dbReference type="Gene3D" id="3.30.565.10">
    <property type="entry name" value="Histidine kinase-like ATPase, C-terminal domain"/>
    <property type="match status" value="1"/>
</dbReference>
<dbReference type="InterPro" id="IPR001610">
    <property type="entry name" value="PAC"/>
</dbReference>
<evidence type="ECO:0000259" key="9">
    <source>
        <dbReference type="PROSITE" id="PS50109"/>
    </source>
</evidence>
<dbReference type="Gene3D" id="6.10.340.10">
    <property type="match status" value="1"/>
</dbReference>
<dbReference type="PROSITE" id="PS50112">
    <property type="entry name" value="PAS"/>
    <property type="match status" value="2"/>
</dbReference>
<dbReference type="InterPro" id="IPR004358">
    <property type="entry name" value="Sig_transdc_His_kin-like_C"/>
</dbReference>
<evidence type="ECO:0000259" key="11">
    <source>
        <dbReference type="PROSITE" id="PS50113"/>
    </source>
</evidence>
<dbReference type="SMART" id="SM00091">
    <property type="entry name" value="PAS"/>
    <property type="match status" value="2"/>
</dbReference>
<dbReference type="SUPFAM" id="SSF158472">
    <property type="entry name" value="HAMP domain-like"/>
    <property type="match status" value="1"/>
</dbReference>
<dbReference type="InterPro" id="IPR035965">
    <property type="entry name" value="PAS-like_dom_sf"/>
</dbReference>
<dbReference type="SUPFAM" id="SSF55785">
    <property type="entry name" value="PYP-like sensor domain (PAS domain)"/>
    <property type="match status" value="2"/>
</dbReference>
<dbReference type="AlphaFoldDB" id="A0A7Y4H7P3"/>
<keyword evidence="8" id="KW-1133">Transmembrane helix</keyword>
<keyword evidence="8" id="KW-0472">Membrane</keyword>
<dbReference type="Pfam" id="PF08447">
    <property type="entry name" value="PAS_3"/>
    <property type="match status" value="1"/>
</dbReference>
<comment type="subcellular location">
    <subcellularLocation>
        <location evidence="2">Membrane</location>
    </subcellularLocation>
</comment>
<comment type="caution">
    <text evidence="13">The sequence shown here is derived from an EMBL/GenBank/DDBJ whole genome shotgun (WGS) entry which is preliminary data.</text>
</comment>
<evidence type="ECO:0000259" key="10">
    <source>
        <dbReference type="PROSITE" id="PS50112"/>
    </source>
</evidence>